<comment type="caution">
    <text evidence="1">The sequence shown here is derived from an EMBL/GenBank/DDBJ whole genome shotgun (WGS) entry which is preliminary data.</text>
</comment>
<organism evidence="1 2">
    <name type="scientific">Tsukamurella asaccharolytica</name>
    <dbReference type="NCBI Taxonomy" id="2592067"/>
    <lineage>
        <taxon>Bacteria</taxon>
        <taxon>Bacillati</taxon>
        <taxon>Actinomycetota</taxon>
        <taxon>Actinomycetes</taxon>
        <taxon>Mycobacteriales</taxon>
        <taxon>Tsukamurellaceae</taxon>
        <taxon>Tsukamurella</taxon>
    </lineage>
</organism>
<dbReference type="EMBL" id="VIGW01000002">
    <property type="protein sequence ID" value="TWS20769.1"/>
    <property type="molecule type" value="Genomic_DNA"/>
</dbReference>
<dbReference type="OrthoDB" id="9887582at2"/>
<name>A0A5C5RCL3_9ACTN</name>
<dbReference type="Proteomes" id="UP000317291">
    <property type="component" value="Unassembled WGS sequence"/>
</dbReference>
<evidence type="ECO:0000313" key="1">
    <source>
        <dbReference type="EMBL" id="TWS20769.1"/>
    </source>
</evidence>
<gene>
    <name evidence="1" type="ORF">FK529_05420</name>
</gene>
<proteinExistence type="predicted"/>
<evidence type="ECO:0000313" key="2">
    <source>
        <dbReference type="Proteomes" id="UP000317291"/>
    </source>
</evidence>
<sequence>MPASDAVNKQVCDYKASLGKTIKIHEQDKATVHAASGAGTAAPIATTPASADTAWGAAVMGTGPNAGYAVATGSNVPFMQPPGKTSKSYSVWNGNTYLWAADLDAPVTTTTTALPVDVVPRTRHQEQ</sequence>
<dbReference type="AlphaFoldDB" id="A0A5C5RCL3"/>
<dbReference type="RefSeq" id="WP_146559988.1">
    <property type="nucleotide sequence ID" value="NZ_VIGW01000002.1"/>
</dbReference>
<accession>A0A5C5RCL3</accession>
<reference evidence="1 2" key="1">
    <citation type="submission" date="2019-06" db="EMBL/GenBank/DDBJ databases">
        <title>Tsukamurella conjunctivitidis sp. nov., Tsukamurella assacharolytica sp. nov. and Tsukamurella sputae sp. nov. isolated from patients with conjunctivitis, bacteraemia (lymphoma) and respiratory infection (sputum) in Hong Kong.</title>
        <authorList>
            <person name="Teng J.L.L."/>
            <person name="Lee H.H."/>
            <person name="Fong J.Y.H."/>
            <person name="Fok K.M.N."/>
            <person name="Lau S.K.P."/>
            <person name="Woo P.C.Y."/>
        </authorList>
    </citation>
    <scope>NUCLEOTIDE SEQUENCE [LARGE SCALE GENOMIC DNA]</scope>
    <source>
        <strain evidence="1 2">HKU71</strain>
    </source>
</reference>
<keyword evidence="2" id="KW-1185">Reference proteome</keyword>
<protein>
    <submittedName>
        <fullName evidence="1">Uncharacterized protein</fullName>
    </submittedName>
</protein>